<dbReference type="Pfam" id="PF00004">
    <property type="entry name" value="AAA"/>
    <property type="match status" value="1"/>
</dbReference>
<dbReference type="InterPro" id="IPR003959">
    <property type="entry name" value="ATPase_AAA_core"/>
</dbReference>
<accession>A0A139JQ29</accession>
<evidence type="ECO:0000259" key="1">
    <source>
        <dbReference type="Pfam" id="PF00004"/>
    </source>
</evidence>
<gene>
    <name evidence="2" type="ORF">AXA84_0420</name>
</gene>
<evidence type="ECO:0000313" key="2">
    <source>
        <dbReference type="EMBL" id="KXT29073.1"/>
    </source>
</evidence>
<proteinExistence type="predicted"/>
<dbReference type="PATRIC" id="fig|203274.3.peg.216"/>
<dbReference type="SUPFAM" id="SSF52540">
    <property type="entry name" value="P-loop containing nucleoside triphosphate hydrolases"/>
    <property type="match status" value="1"/>
</dbReference>
<dbReference type="GO" id="GO:0016887">
    <property type="term" value="F:ATP hydrolysis activity"/>
    <property type="evidence" value="ECO:0007669"/>
    <property type="project" value="InterPro"/>
</dbReference>
<dbReference type="InterPro" id="IPR027417">
    <property type="entry name" value="P-loop_NTPase"/>
</dbReference>
<feature type="domain" description="ATPase AAA-type core" evidence="1">
    <location>
        <begin position="15"/>
        <end position="66"/>
    </location>
</feature>
<protein>
    <submittedName>
        <fullName evidence="2">ATPase associated with various cellular activities family protein</fullName>
    </submittedName>
</protein>
<dbReference type="Proteomes" id="UP000070069">
    <property type="component" value="Unassembled WGS sequence"/>
</dbReference>
<dbReference type="AlphaFoldDB" id="A0A139JQ29"/>
<comment type="caution">
    <text evidence="2">The sequence shown here is derived from an EMBL/GenBank/DDBJ whole genome shotgun (WGS) entry which is preliminary data.</text>
</comment>
<evidence type="ECO:0000313" key="3">
    <source>
        <dbReference type="Proteomes" id="UP000070069"/>
    </source>
</evidence>
<dbReference type="Gene3D" id="1.10.8.60">
    <property type="match status" value="1"/>
</dbReference>
<organism evidence="2 3">
    <name type="scientific">Candidatus Phytoplasma oryzae</name>
    <dbReference type="NCBI Taxonomy" id="203274"/>
    <lineage>
        <taxon>Bacteria</taxon>
        <taxon>Bacillati</taxon>
        <taxon>Mycoplasmatota</taxon>
        <taxon>Mollicutes</taxon>
        <taxon>Acholeplasmatales</taxon>
        <taxon>Acholeplasmataceae</taxon>
        <taxon>Candidatus Phytoplasma</taxon>
        <taxon>16SrXI (Rice yellow dwarf group)</taxon>
    </lineage>
</organism>
<sequence length="146" mass="17358">KIPNDTQGETKIEDKSEIANLITNFFLNKKEELNNKKSIMLIGTTNNLDKIDKKLKNRFNEEIYVDLLKNEEIEGFLKHILLSYDISYHAFVYLEKLVQFCYNKNYSQRELKNIIEKAYIKSVANQRKNHSIYLSDLKESFEENKK</sequence>
<reference evidence="2 3" key="1">
    <citation type="submission" date="2016-02" db="EMBL/GenBank/DDBJ databases">
        <title>A draft genome sequence of Candidatus Phytoplasma oryzae strain Mbita1, the causative agent of Napier Grass stunt disease in Kenya.</title>
        <authorList>
            <person name="Fischer A."/>
            <person name="Santa-Cruz I."/>
            <person name="Wambua L."/>
            <person name="Olds C."/>
            <person name="Midega C."/>
            <person name="Dickinson M."/>
            <person name="Kawicha P."/>
            <person name="Khan Z."/>
            <person name="Masiga D."/>
            <person name="Jores J."/>
            <person name="Bernd S."/>
        </authorList>
    </citation>
    <scope>NUCLEOTIDE SEQUENCE [LARGE SCALE GENOMIC DNA]</scope>
    <source>
        <strain evidence="2">Mbita1</strain>
    </source>
</reference>
<dbReference type="Gene3D" id="3.40.50.300">
    <property type="entry name" value="P-loop containing nucleotide triphosphate hydrolases"/>
    <property type="match status" value="1"/>
</dbReference>
<dbReference type="RefSeq" id="WP_145902600.1">
    <property type="nucleotide sequence ID" value="NZ_LTBM01000019.1"/>
</dbReference>
<dbReference type="GO" id="GO:0005524">
    <property type="term" value="F:ATP binding"/>
    <property type="evidence" value="ECO:0007669"/>
    <property type="project" value="InterPro"/>
</dbReference>
<feature type="non-terminal residue" evidence="2">
    <location>
        <position position="1"/>
    </location>
</feature>
<name>A0A139JQ29_9MOLU</name>
<dbReference type="EMBL" id="LTBM01000019">
    <property type="protein sequence ID" value="KXT29073.1"/>
    <property type="molecule type" value="Genomic_DNA"/>
</dbReference>